<dbReference type="Proteomes" id="UP000612361">
    <property type="component" value="Unassembled WGS sequence"/>
</dbReference>
<feature type="chain" id="PRO_5037277082" evidence="2">
    <location>
        <begin position="27"/>
        <end position="206"/>
    </location>
</feature>
<reference evidence="5" key="1">
    <citation type="submission" date="2020-08" db="EMBL/GenBank/DDBJ databases">
        <title>Novel species isolated from subtropical streams in China.</title>
        <authorList>
            <person name="Lu H."/>
        </authorList>
    </citation>
    <scope>NUCLEOTIDE SEQUENCE</scope>
    <source>
        <strain evidence="5">CY7W</strain>
    </source>
</reference>
<name>A0A923I1M8_9BURK</name>
<dbReference type="InterPro" id="IPR036249">
    <property type="entry name" value="Thioredoxin-like_sf"/>
</dbReference>
<evidence type="ECO:0000259" key="4">
    <source>
        <dbReference type="Pfam" id="PF13511"/>
    </source>
</evidence>
<dbReference type="PROSITE" id="PS51354">
    <property type="entry name" value="GLUTAREDOXIN_2"/>
    <property type="match status" value="1"/>
</dbReference>
<dbReference type="AlphaFoldDB" id="A0A923I1M8"/>
<evidence type="ECO:0000256" key="1">
    <source>
        <dbReference type="SAM" id="MobiDB-lite"/>
    </source>
</evidence>
<protein>
    <submittedName>
        <fullName evidence="5">Glutaredoxin family protein</fullName>
    </submittedName>
</protein>
<proteinExistence type="predicted"/>
<organism evidence="5 6">
    <name type="scientific">Undibacterium rugosum</name>
    <dbReference type="NCBI Taxonomy" id="2762291"/>
    <lineage>
        <taxon>Bacteria</taxon>
        <taxon>Pseudomonadati</taxon>
        <taxon>Pseudomonadota</taxon>
        <taxon>Betaproteobacteria</taxon>
        <taxon>Burkholderiales</taxon>
        <taxon>Oxalobacteraceae</taxon>
        <taxon>Undibacterium</taxon>
    </lineage>
</organism>
<dbReference type="CDD" id="cd02976">
    <property type="entry name" value="NrdH"/>
    <property type="match status" value="1"/>
</dbReference>
<accession>A0A923I1M8</accession>
<gene>
    <name evidence="5" type="ORF">H8K47_12280</name>
</gene>
<dbReference type="Gene3D" id="3.40.30.10">
    <property type="entry name" value="Glutaredoxin"/>
    <property type="match status" value="1"/>
</dbReference>
<evidence type="ECO:0000313" key="5">
    <source>
        <dbReference type="EMBL" id="MBC3936143.1"/>
    </source>
</evidence>
<dbReference type="Pfam" id="PF13511">
    <property type="entry name" value="DUF4124"/>
    <property type="match status" value="1"/>
</dbReference>
<sequence>MPTLPQTFRPALLACAMLLCAAQAQAQLYKTVGPDGKITYSDTPPAANQKLLETRSLNPAAESNRFPYELSLAVSKNPVTIYTGNNCAPCNEGKAFLKSAGIPFAEKTVKTKEDSDKLQQVSGDTQLPYLQVGSRSLHGYNTEDWKSALSSAGYPSSNMLPGDYRYPAAESAAPVTATANKAAEPAAKKKKQPEPVKKEADNGFRF</sequence>
<keyword evidence="6" id="KW-1185">Reference proteome</keyword>
<dbReference type="EMBL" id="JACOGG010000012">
    <property type="protein sequence ID" value="MBC3936143.1"/>
    <property type="molecule type" value="Genomic_DNA"/>
</dbReference>
<feature type="domain" description="DUF4124" evidence="4">
    <location>
        <begin position="15"/>
        <end position="61"/>
    </location>
</feature>
<dbReference type="InterPro" id="IPR002109">
    <property type="entry name" value="Glutaredoxin"/>
</dbReference>
<dbReference type="InterPro" id="IPR025392">
    <property type="entry name" value="DUF4124"/>
</dbReference>
<dbReference type="RefSeq" id="WP_186881704.1">
    <property type="nucleotide sequence ID" value="NZ_JACOGG010000012.1"/>
</dbReference>
<dbReference type="SUPFAM" id="SSF52833">
    <property type="entry name" value="Thioredoxin-like"/>
    <property type="match status" value="1"/>
</dbReference>
<evidence type="ECO:0000313" key="6">
    <source>
        <dbReference type="Proteomes" id="UP000612361"/>
    </source>
</evidence>
<feature type="region of interest" description="Disordered" evidence="1">
    <location>
        <begin position="171"/>
        <end position="206"/>
    </location>
</feature>
<feature type="signal peptide" evidence="2">
    <location>
        <begin position="1"/>
        <end position="26"/>
    </location>
</feature>
<evidence type="ECO:0000259" key="3">
    <source>
        <dbReference type="Pfam" id="PF00462"/>
    </source>
</evidence>
<feature type="domain" description="Glutaredoxin" evidence="3">
    <location>
        <begin position="79"/>
        <end position="134"/>
    </location>
</feature>
<dbReference type="Pfam" id="PF00462">
    <property type="entry name" value="Glutaredoxin"/>
    <property type="match status" value="1"/>
</dbReference>
<keyword evidence="2" id="KW-0732">Signal</keyword>
<comment type="caution">
    <text evidence="5">The sequence shown here is derived from an EMBL/GenBank/DDBJ whole genome shotgun (WGS) entry which is preliminary data.</text>
</comment>
<feature type="compositionally biased region" description="Basic and acidic residues" evidence="1">
    <location>
        <begin position="192"/>
        <end position="206"/>
    </location>
</feature>
<evidence type="ECO:0000256" key="2">
    <source>
        <dbReference type="SAM" id="SignalP"/>
    </source>
</evidence>
<feature type="compositionally biased region" description="Low complexity" evidence="1">
    <location>
        <begin position="171"/>
        <end position="185"/>
    </location>
</feature>